<comment type="caution">
    <text evidence="1">The sequence shown here is derived from an EMBL/GenBank/DDBJ whole genome shotgun (WGS) entry which is preliminary data.</text>
</comment>
<evidence type="ECO:0000313" key="2">
    <source>
        <dbReference type="Proteomes" id="UP000317893"/>
    </source>
</evidence>
<gene>
    <name evidence="1" type="ORF">FB458_2519</name>
</gene>
<name>A0A542E245_9MICO</name>
<reference evidence="1 2" key="1">
    <citation type="submission" date="2019-06" db="EMBL/GenBank/DDBJ databases">
        <title>Sequencing the genomes of 1000 actinobacteria strains.</title>
        <authorList>
            <person name="Klenk H.-P."/>
        </authorList>
    </citation>
    <scope>NUCLEOTIDE SEQUENCE [LARGE SCALE GENOMIC DNA]</scope>
    <source>
        <strain evidence="1 2">DSM 18607</strain>
    </source>
</reference>
<accession>A0A542E245</accession>
<dbReference type="AlphaFoldDB" id="A0A542E245"/>
<evidence type="ECO:0008006" key="3">
    <source>
        <dbReference type="Google" id="ProtNLM"/>
    </source>
</evidence>
<protein>
    <recommendedName>
        <fullName evidence="3">DUF559 domain-containing protein</fullName>
    </recommendedName>
</protein>
<dbReference type="Proteomes" id="UP000317893">
    <property type="component" value="Unassembled WGS sequence"/>
</dbReference>
<dbReference type="OrthoDB" id="3209715at2"/>
<dbReference type="RefSeq" id="WP_141848785.1">
    <property type="nucleotide sequence ID" value="NZ_BAAAPR010000014.1"/>
</dbReference>
<keyword evidence="2" id="KW-1185">Reference proteome</keyword>
<evidence type="ECO:0000313" key="1">
    <source>
        <dbReference type="EMBL" id="TQJ09407.1"/>
    </source>
</evidence>
<sequence>MGRTEQGQERRRVASDLAQAQGGVVSRAQLRAAGIDRFEVRTEIRAGRWRSWGARTVAVTTGDLADEGRLWRAVWETGGSAALDGASALTAAGLTGFEVDRPVVSHPHGHTVASPEDVDVRSVIAREAGELAEGGIPRVRPAIAALRGASWAVSDRQGALLLCMSVQQGITTAEHIAQWLPKVALWKRRTFIARVVADLLDGAKALGEIDFAQACRERGLPEPTRQAVRRTPTGRIYLDVAREEYGLVVEIDGSQHRQGLAVTDDNLRQNEVTLGS</sequence>
<dbReference type="EMBL" id="VFMN01000001">
    <property type="protein sequence ID" value="TQJ09407.1"/>
    <property type="molecule type" value="Genomic_DNA"/>
</dbReference>
<organism evidence="1 2">
    <name type="scientific">Lapillicoccus jejuensis</name>
    <dbReference type="NCBI Taxonomy" id="402171"/>
    <lineage>
        <taxon>Bacteria</taxon>
        <taxon>Bacillati</taxon>
        <taxon>Actinomycetota</taxon>
        <taxon>Actinomycetes</taxon>
        <taxon>Micrococcales</taxon>
        <taxon>Intrasporangiaceae</taxon>
        <taxon>Lapillicoccus</taxon>
    </lineage>
</organism>
<proteinExistence type="predicted"/>